<dbReference type="PROSITE" id="PS50846">
    <property type="entry name" value="HMA_2"/>
    <property type="match status" value="2"/>
</dbReference>
<keyword evidence="9 10" id="KW-0472">Membrane</keyword>
<dbReference type="Pfam" id="PF00702">
    <property type="entry name" value="Hydrolase"/>
    <property type="match status" value="1"/>
</dbReference>
<dbReference type="Gene3D" id="3.40.1110.10">
    <property type="entry name" value="Calcium-transporting ATPase, cytoplasmic domain N"/>
    <property type="match status" value="1"/>
</dbReference>
<feature type="transmembrane region" description="Helical" evidence="10">
    <location>
        <begin position="752"/>
        <end position="771"/>
    </location>
</feature>
<dbReference type="SFLD" id="SFLDG00002">
    <property type="entry name" value="C1.7:_P-type_atpase_like"/>
    <property type="match status" value="1"/>
</dbReference>
<keyword evidence="5 10" id="KW-0547">Nucleotide-binding</keyword>
<evidence type="ECO:0000256" key="10">
    <source>
        <dbReference type="RuleBase" id="RU362081"/>
    </source>
</evidence>
<dbReference type="PROSITE" id="PS00154">
    <property type="entry name" value="ATPASE_E1_E2"/>
    <property type="match status" value="1"/>
</dbReference>
<evidence type="ECO:0000259" key="11">
    <source>
        <dbReference type="PROSITE" id="PS50846"/>
    </source>
</evidence>
<dbReference type="Proteomes" id="UP001243009">
    <property type="component" value="Unassembled WGS sequence"/>
</dbReference>
<evidence type="ECO:0000256" key="4">
    <source>
        <dbReference type="ARBA" id="ARBA00022723"/>
    </source>
</evidence>
<evidence type="ECO:0000256" key="5">
    <source>
        <dbReference type="ARBA" id="ARBA00022741"/>
    </source>
</evidence>
<feature type="transmembrane region" description="Helical" evidence="10">
    <location>
        <begin position="232"/>
        <end position="254"/>
    </location>
</feature>
<evidence type="ECO:0000313" key="12">
    <source>
        <dbReference type="EMBL" id="MDO9708153.1"/>
    </source>
</evidence>
<dbReference type="PROSITE" id="PS01229">
    <property type="entry name" value="COF_2"/>
    <property type="match status" value="1"/>
</dbReference>
<dbReference type="SUPFAM" id="SSF55008">
    <property type="entry name" value="HMA, heavy metal-associated domain"/>
    <property type="match status" value="2"/>
</dbReference>
<sequence>MRQVMPEAPLTPSQPLGSTLSLPVAGMTCTACAGRVQRALGKVPGVTEASVNLATERAEVRGTAPLPVLLGAVAKAGYAVPEQRIELGIGGMTCATCALRVEKALAKVPGVLEARVNLATETAGVTMLAGTEEAALAAAIARAGYTVRAATPEAEADTAAAQGGRERRDLILAALLTAPFLAGMLGMALGRDWMPHPWVQLALAAPVQLWLGARFYRAGWAALRAGTGNMDLLVALGTSAAFGLSLVMLATHGAQAKHHLYFEASATVILFILLGKWLEARARRATGAAIRALLDLRPRTARRLTAAGAEEEVPAIALAVGDRLVVRPGERIPADGTVLEGRAGVDESALTGESRPVEKDPGAAVSTGTIALDGRLVIEAKAVGTETVLARVAALVAAAQASRAPVQKLVDRVSAVFVPVVVGIAALTLLGWLLAGAGAEAAVLRAVAVLVIACPCALGLATPAAIMAGTGAAARAGILVRDAEAIERAQGVTLVAFDKTGTLTEGRPRLAAIHAAEEAAALRLAAALQAGSEHPLARAVLAAAGPDLPPVQDFRALPGRGVSGRVEGRALLLGSPRALAEAGADPGPLAAAAGAEGAAGRTLAWLVETAPAPRVLALLAFEDSEKPGAAAAVAGLRALGVRAAMISGDSRAAAGAVAARLGLDDVAAEVLPDGKAARVAAWQAGGERVAMVGDGVNDAPALAAADLGIAMGTGTDVAIQAAGITLLRGDPALVPAALDVTRRTLGKIRQNLGWAFGYNLVGLPLAAFGLLSPPMAGAAMALSSVSVLANALLLARWRPQGEARRGA</sequence>
<feature type="transmembrane region" description="Helical" evidence="10">
    <location>
        <begin position="260"/>
        <end position="278"/>
    </location>
</feature>
<comment type="similarity">
    <text evidence="2 10">Belongs to the cation transport ATPase (P-type) (TC 3.A.3) family. Type IB subfamily.</text>
</comment>
<dbReference type="InterPro" id="IPR008250">
    <property type="entry name" value="ATPase_P-typ_transduc_dom_A_sf"/>
</dbReference>
<dbReference type="SFLD" id="SFLDF00027">
    <property type="entry name" value="p-type_atpase"/>
    <property type="match status" value="1"/>
</dbReference>
<comment type="caution">
    <text evidence="12">The sequence shown here is derived from an EMBL/GenBank/DDBJ whole genome shotgun (WGS) entry which is preliminary data.</text>
</comment>
<dbReference type="InterPro" id="IPR018303">
    <property type="entry name" value="ATPase_P-typ_P_site"/>
</dbReference>
<comment type="subcellular location">
    <subcellularLocation>
        <location evidence="10">Cell membrane</location>
    </subcellularLocation>
    <subcellularLocation>
        <location evidence="1">Endomembrane system</location>
        <topology evidence="1">Multi-pass membrane protein</topology>
    </subcellularLocation>
</comment>
<feature type="transmembrane region" description="Helical" evidence="10">
    <location>
        <begin position="777"/>
        <end position="795"/>
    </location>
</feature>
<dbReference type="InterPro" id="IPR036412">
    <property type="entry name" value="HAD-like_sf"/>
</dbReference>
<evidence type="ECO:0000256" key="9">
    <source>
        <dbReference type="ARBA" id="ARBA00023136"/>
    </source>
</evidence>
<keyword evidence="4 10" id="KW-0479">Metal-binding</keyword>
<dbReference type="InterPro" id="IPR017969">
    <property type="entry name" value="Heavy-metal-associated_CS"/>
</dbReference>
<evidence type="ECO:0000256" key="8">
    <source>
        <dbReference type="ARBA" id="ARBA00022989"/>
    </source>
</evidence>
<dbReference type="InterPro" id="IPR044492">
    <property type="entry name" value="P_typ_ATPase_HD_dom"/>
</dbReference>
<evidence type="ECO:0000313" key="13">
    <source>
        <dbReference type="Proteomes" id="UP001243009"/>
    </source>
</evidence>
<feature type="transmembrane region" description="Helical" evidence="10">
    <location>
        <begin position="170"/>
        <end position="189"/>
    </location>
</feature>
<accession>A0ABT9DWA4</accession>
<dbReference type="SFLD" id="SFLDS00003">
    <property type="entry name" value="Haloacid_Dehalogenase"/>
    <property type="match status" value="1"/>
</dbReference>
<evidence type="ECO:0000256" key="2">
    <source>
        <dbReference type="ARBA" id="ARBA00006024"/>
    </source>
</evidence>
<dbReference type="InterPro" id="IPR059000">
    <property type="entry name" value="ATPase_P-type_domA"/>
</dbReference>
<organism evidence="12 13">
    <name type="scientific">Paracraurococcus lichenis</name>
    <dbReference type="NCBI Taxonomy" id="3064888"/>
    <lineage>
        <taxon>Bacteria</taxon>
        <taxon>Pseudomonadati</taxon>
        <taxon>Pseudomonadota</taxon>
        <taxon>Alphaproteobacteria</taxon>
        <taxon>Acetobacterales</taxon>
        <taxon>Roseomonadaceae</taxon>
        <taxon>Paracraurococcus</taxon>
    </lineage>
</organism>
<evidence type="ECO:0000256" key="1">
    <source>
        <dbReference type="ARBA" id="ARBA00004127"/>
    </source>
</evidence>
<dbReference type="CDD" id="cd00371">
    <property type="entry name" value="HMA"/>
    <property type="match status" value="2"/>
</dbReference>
<dbReference type="NCBIfam" id="TIGR01511">
    <property type="entry name" value="ATPase-IB1_Cu"/>
    <property type="match status" value="1"/>
</dbReference>
<dbReference type="InterPro" id="IPR036163">
    <property type="entry name" value="HMA_dom_sf"/>
</dbReference>
<dbReference type="Gene3D" id="3.40.50.1000">
    <property type="entry name" value="HAD superfamily/HAD-like"/>
    <property type="match status" value="1"/>
</dbReference>
<dbReference type="PROSITE" id="PS01047">
    <property type="entry name" value="HMA_1"/>
    <property type="match status" value="2"/>
</dbReference>
<dbReference type="Gene3D" id="2.70.150.10">
    <property type="entry name" value="Calcium-transporting ATPase, cytoplasmic transduction domain A"/>
    <property type="match status" value="1"/>
</dbReference>
<feature type="domain" description="HMA" evidence="11">
    <location>
        <begin position="18"/>
        <end position="81"/>
    </location>
</feature>
<dbReference type="NCBIfam" id="TIGR01494">
    <property type="entry name" value="ATPase_P-type"/>
    <property type="match status" value="1"/>
</dbReference>
<dbReference type="NCBIfam" id="TIGR01525">
    <property type="entry name" value="ATPase-IB_hvy"/>
    <property type="match status" value="1"/>
</dbReference>
<keyword evidence="8 10" id="KW-1133">Transmembrane helix</keyword>
<name>A0ABT9DWA4_9PROT</name>
<dbReference type="EMBL" id="JAUTWS010000005">
    <property type="protein sequence ID" value="MDO9708153.1"/>
    <property type="molecule type" value="Genomic_DNA"/>
</dbReference>
<feature type="transmembrane region" description="Helical" evidence="10">
    <location>
        <begin position="413"/>
        <end position="435"/>
    </location>
</feature>
<dbReference type="PANTHER" id="PTHR43520:SF8">
    <property type="entry name" value="P-TYPE CU(+) TRANSPORTER"/>
    <property type="match status" value="1"/>
</dbReference>
<feature type="transmembrane region" description="Helical" evidence="10">
    <location>
        <begin position="201"/>
        <end position="220"/>
    </location>
</feature>
<dbReference type="InterPro" id="IPR023214">
    <property type="entry name" value="HAD_sf"/>
</dbReference>
<keyword evidence="7" id="KW-1278">Translocase</keyword>
<evidence type="ECO:0000256" key="6">
    <source>
        <dbReference type="ARBA" id="ARBA00022840"/>
    </source>
</evidence>
<dbReference type="Gene3D" id="3.30.70.100">
    <property type="match status" value="2"/>
</dbReference>
<keyword evidence="3 10" id="KW-0812">Transmembrane</keyword>
<gene>
    <name evidence="12" type="ORF">Q7A36_07360</name>
</gene>
<dbReference type="Pfam" id="PF00403">
    <property type="entry name" value="HMA"/>
    <property type="match status" value="2"/>
</dbReference>
<keyword evidence="10" id="KW-1003">Cell membrane</keyword>
<feature type="transmembrane region" description="Helical" evidence="10">
    <location>
        <begin position="441"/>
        <end position="461"/>
    </location>
</feature>
<protein>
    <submittedName>
        <fullName evidence="12">Heavy metal translocating P-type ATPase</fullName>
    </submittedName>
</protein>
<keyword evidence="6 10" id="KW-0067">ATP-binding</keyword>
<evidence type="ECO:0000256" key="3">
    <source>
        <dbReference type="ARBA" id="ARBA00022692"/>
    </source>
</evidence>
<proteinExistence type="inferred from homology"/>
<dbReference type="PRINTS" id="PR00119">
    <property type="entry name" value="CATATPASE"/>
</dbReference>
<keyword evidence="13" id="KW-1185">Reference proteome</keyword>
<dbReference type="SUPFAM" id="SSF56784">
    <property type="entry name" value="HAD-like"/>
    <property type="match status" value="1"/>
</dbReference>
<dbReference type="PANTHER" id="PTHR43520">
    <property type="entry name" value="ATP7, ISOFORM B"/>
    <property type="match status" value="1"/>
</dbReference>
<dbReference type="SUPFAM" id="SSF81665">
    <property type="entry name" value="Calcium ATPase, transmembrane domain M"/>
    <property type="match status" value="1"/>
</dbReference>
<dbReference type="RefSeq" id="WP_305103019.1">
    <property type="nucleotide sequence ID" value="NZ_JAUTWS010000005.1"/>
</dbReference>
<dbReference type="InterPro" id="IPR023299">
    <property type="entry name" value="ATPase_P-typ_cyto_dom_N"/>
</dbReference>
<feature type="domain" description="HMA" evidence="11">
    <location>
        <begin position="83"/>
        <end position="148"/>
    </location>
</feature>
<dbReference type="InterPro" id="IPR006121">
    <property type="entry name" value="HMA_dom"/>
</dbReference>
<reference evidence="12 13" key="1">
    <citation type="submission" date="2023-08" db="EMBL/GenBank/DDBJ databases">
        <title>The draft genome sequence of Paracraurococcus sp. LOR1-02.</title>
        <authorList>
            <person name="Kingkaew E."/>
            <person name="Tanasupawat S."/>
        </authorList>
    </citation>
    <scope>NUCLEOTIDE SEQUENCE [LARGE SCALE GENOMIC DNA]</scope>
    <source>
        <strain evidence="12 13">LOR1-02</strain>
    </source>
</reference>
<dbReference type="InterPro" id="IPR023298">
    <property type="entry name" value="ATPase_P-typ_TM_dom_sf"/>
</dbReference>
<dbReference type="InterPro" id="IPR027256">
    <property type="entry name" value="P-typ_ATPase_IB"/>
</dbReference>
<dbReference type="Pfam" id="PF00122">
    <property type="entry name" value="E1-E2_ATPase"/>
    <property type="match status" value="1"/>
</dbReference>
<evidence type="ECO:0000256" key="7">
    <source>
        <dbReference type="ARBA" id="ARBA00022967"/>
    </source>
</evidence>
<dbReference type="SUPFAM" id="SSF81653">
    <property type="entry name" value="Calcium ATPase, transduction domain A"/>
    <property type="match status" value="1"/>
</dbReference>
<dbReference type="InterPro" id="IPR001757">
    <property type="entry name" value="P_typ_ATPase"/>
</dbReference>